<keyword evidence="1" id="KW-1133">Transmembrane helix</keyword>
<dbReference type="OrthoDB" id="59517at2759"/>
<dbReference type="Pfam" id="PF01079">
    <property type="entry name" value="Hint"/>
    <property type="match status" value="1"/>
</dbReference>
<dbReference type="EMBL" id="CAICTM010002248">
    <property type="protein sequence ID" value="CAB9528541.1"/>
    <property type="molecule type" value="Genomic_DNA"/>
</dbReference>
<dbReference type="SMART" id="SM00306">
    <property type="entry name" value="HintN"/>
    <property type="match status" value="1"/>
</dbReference>
<keyword evidence="1" id="KW-0812">Transmembrane</keyword>
<feature type="signal peptide" evidence="2">
    <location>
        <begin position="1"/>
        <end position="21"/>
    </location>
</feature>
<dbReference type="PROSITE" id="PS50817">
    <property type="entry name" value="INTEIN_N_TER"/>
    <property type="match status" value="1"/>
</dbReference>
<dbReference type="InterPro" id="IPR050387">
    <property type="entry name" value="Hedgehog_Signaling"/>
</dbReference>
<feature type="transmembrane region" description="Helical" evidence="1">
    <location>
        <begin position="413"/>
        <end position="432"/>
    </location>
</feature>
<dbReference type="SUPFAM" id="SSF51294">
    <property type="entry name" value="Hedgehog/intein (Hint) domain"/>
    <property type="match status" value="1"/>
</dbReference>
<proteinExistence type="predicted"/>
<sequence>MMMKVGCSLAVWLSILSNAAAAVTFTEIANGVDEFVRVRTEPRFNFFMLNVDTAAGSSTTCTVSSINTVDLILAIRYGNLPDAFGTAGTDYDCMANVNAATIGSNSETCAASTTSTARAFIQVIADDISTTATDNAMDIRCDTTTNAPTPAPVEPAQPAPTPGACFSSDMTVLVRNKGRVSMKELQVGDLVQTIHPQTFQPIYAMAHVQKDAIMEYLEIETMDDHASTSKLEISGDHLLFVQGKENPVAAKSLVVGDALIRVPEMIMMKQDTTTIPTTSHHTVQNTTLTRATTTTARVTNIETVYRQGMYAPITPDGTIVVNGILTSTYVSILGNNEYMQLQQQYTIMSWQTFIHVFYMAPIRLACLHYNYHATRGICHNYLTVIDTTMMDTGYAKFASVGFQLAEWANRQNLAVQMLLLVWTMAVLAPMALWEQVLVSTNVGVTSCWCAVVMVATTMILVMTRRVSFSSSSSISIPEKLKSQ</sequence>
<dbReference type="AlphaFoldDB" id="A0A9N8EZP9"/>
<evidence type="ECO:0000256" key="1">
    <source>
        <dbReference type="SAM" id="Phobius"/>
    </source>
</evidence>
<organism evidence="4 5">
    <name type="scientific">Seminavis robusta</name>
    <dbReference type="NCBI Taxonomy" id="568900"/>
    <lineage>
        <taxon>Eukaryota</taxon>
        <taxon>Sar</taxon>
        <taxon>Stramenopiles</taxon>
        <taxon>Ochrophyta</taxon>
        <taxon>Bacillariophyta</taxon>
        <taxon>Bacillariophyceae</taxon>
        <taxon>Bacillariophycidae</taxon>
        <taxon>Naviculales</taxon>
        <taxon>Naviculaceae</taxon>
        <taxon>Seminavis</taxon>
    </lineage>
</organism>
<feature type="transmembrane region" description="Helical" evidence="1">
    <location>
        <begin position="438"/>
        <end position="461"/>
    </location>
</feature>
<dbReference type="InterPro" id="IPR036844">
    <property type="entry name" value="Hint_dom_sf"/>
</dbReference>
<dbReference type="PANTHER" id="PTHR11889:SF31">
    <property type="entry name" value="PROTEIN HEDGEHOG"/>
    <property type="match status" value="1"/>
</dbReference>
<evidence type="ECO:0000259" key="3">
    <source>
        <dbReference type="SMART" id="SM00306"/>
    </source>
</evidence>
<feature type="domain" description="Hint" evidence="3">
    <location>
        <begin position="163"/>
        <end position="263"/>
    </location>
</feature>
<dbReference type="CDD" id="cd00081">
    <property type="entry name" value="Hint"/>
    <property type="match status" value="1"/>
</dbReference>
<dbReference type="Proteomes" id="UP001153069">
    <property type="component" value="Unassembled WGS sequence"/>
</dbReference>
<dbReference type="InterPro" id="IPR006141">
    <property type="entry name" value="Intein_N"/>
</dbReference>
<dbReference type="InterPro" id="IPR003587">
    <property type="entry name" value="Hint_dom_N"/>
</dbReference>
<keyword evidence="1" id="KW-0472">Membrane</keyword>
<name>A0A9N8EZP9_9STRA</name>
<evidence type="ECO:0000256" key="2">
    <source>
        <dbReference type="SAM" id="SignalP"/>
    </source>
</evidence>
<keyword evidence="5" id="KW-1185">Reference proteome</keyword>
<accession>A0A9N8EZP9</accession>
<dbReference type="Gene3D" id="2.170.16.10">
    <property type="entry name" value="Hedgehog/Intein (Hint) domain"/>
    <property type="match status" value="1"/>
</dbReference>
<dbReference type="GO" id="GO:0016539">
    <property type="term" value="P:intein-mediated protein splicing"/>
    <property type="evidence" value="ECO:0007669"/>
    <property type="project" value="InterPro"/>
</dbReference>
<dbReference type="InterPro" id="IPR001767">
    <property type="entry name" value="Hedgehog_Hint"/>
</dbReference>
<protein>
    <submittedName>
        <fullName evidence="4">HintC</fullName>
    </submittedName>
</protein>
<evidence type="ECO:0000313" key="5">
    <source>
        <dbReference type="Proteomes" id="UP001153069"/>
    </source>
</evidence>
<dbReference type="GO" id="GO:0016540">
    <property type="term" value="P:protein autoprocessing"/>
    <property type="evidence" value="ECO:0007669"/>
    <property type="project" value="InterPro"/>
</dbReference>
<dbReference type="PANTHER" id="PTHR11889">
    <property type="entry name" value="HEDGEHOG"/>
    <property type="match status" value="1"/>
</dbReference>
<feature type="transmembrane region" description="Helical" evidence="1">
    <location>
        <begin position="347"/>
        <end position="366"/>
    </location>
</feature>
<comment type="caution">
    <text evidence="4">The sequence shown here is derived from an EMBL/GenBank/DDBJ whole genome shotgun (WGS) entry which is preliminary data.</text>
</comment>
<gene>
    <name evidence="4" type="ORF">SEMRO_2250_G320810.1</name>
</gene>
<feature type="chain" id="PRO_5040312382" evidence="2">
    <location>
        <begin position="22"/>
        <end position="483"/>
    </location>
</feature>
<keyword evidence="2" id="KW-0732">Signal</keyword>
<reference evidence="4" key="1">
    <citation type="submission" date="2020-06" db="EMBL/GenBank/DDBJ databases">
        <authorList>
            <consortium name="Plant Systems Biology data submission"/>
        </authorList>
    </citation>
    <scope>NUCLEOTIDE SEQUENCE</scope>
    <source>
        <strain evidence="4">D6</strain>
    </source>
</reference>
<evidence type="ECO:0000313" key="4">
    <source>
        <dbReference type="EMBL" id="CAB9528541.1"/>
    </source>
</evidence>